<comment type="subcellular location">
    <subcellularLocation>
        <location evidence="2">Plastid</location>
        <location evidence="2">Chloroplast thylakoid lumen</location>
    </subcellularLocation>
</comment>
<dbReference type="GO" id="GO:0009543">
    <property type="term" value="C:chloroplast thylakoid lumen"/>
    <property type="evidence" value="ECO:0007669"/>
    <property type="project" value="UniProtKB-SubCell"/>
</dbReference>
<keyword evidence="9" id="KW-0793">Thylakoid</keyword>
<protein>
    <recommendedName>
        <fullName evidence="12">Cytochrome c-553</fullName>
    </recommendedName>
    <alternativeName>
        <fullName evidence="11">Cytochrome c553</fullName>
    </alternativeName>
    <alternativeName>
        <fullName evidence="10">Soluble cytochrome f</fullName>
    </alternativeName>
</protein>
<evidence type="ECO:0000313" key="17">
    <source>
        <dbReference type="Proteomes" id="UP000654075"/>
    </source>
</evidence>
<dbReference type="Pfam" id="PF13442">
    <property type="entry name" value="Cytochrome_CBB3"/>
    <property type="match status" value="1"/>
</dbReference>
<dbReference type="PANTHER" id="PTHR34688">
    <property type="entry name" value="CYTOCHROME C6, CHLOROPLASTIC"/>
    <property type="match status" value="1"/>
</dbReference>
<organism evidence="16 17">
    <name type="scientific">Polarella glacialis</name>
    <name type="common">Dinoflagellate</name>
    <dbReference type="NCBI Taxonomy" id="89957"/>
    <lineage>
        <taxon>Eukaryota</taxon>
        <taxon>Sar</taxon>
        <taxon>Alveolata</taxon>
        <taxon>Dinophyceae</taxon>
        <taxon>Suessiales</taxon>
        <taxon>Suessiaceae</taxon>
        <taxon>Polarella</taxon>
    </lineage>
</organism>
<proteinExistence type="inferred from homology"/>
<feature type="domain" description="Cytochrome c" evidence="15">
    <location>
        <begin position="197"/>
        <end position="277"/>
    </location>
</feature>
<keyword evidence="8 13" id="KW-0408">Iron</keyword>
<comment type="function">
    <text evidence="1">Functions as an electron carrier between membrane-bound cytochrome b6-f and photosystem I in oxygenic photosynthesis.</text>
</comment>
<evidence type="ECO:0000256" key="2">
    <source>
        <dbReference type="ARBA" id="ARBA00004456"/>
    </source>
</evidence>
<evidence type="ECO:0000256" key="13">
    <source>
        <dbReference type="PROSITE-ProRule" id="PRU00433"/>
    </source>
</evidence>
<feature type="compositionally biased region" description="Basic residues" evidence="14">
    <location>
        <begin position="348"/>
        <end position="386"/>
    </location>
</feature>
<dbReference type="Gene3D" id="1.10.760.10">
    <property type="entry name" value="Cytochrome c-like domain"/>
    <property type="match status" value="1"/>
</dbReference>
<evidence type="ECO:0000256" key="6">
    <source>
        <dbReference type="ARBA" id="ARBA00022723"/>
    </source>
</evidence>
<feature type="compositionally biased region" description="Low complexity" evidence="14">
    <location>
        <begin position="387"/>
        <end position="400"/>
    </location>
</feature>
<feature type="compositionally biased region" description="Basic and acidic residues" evidence="14">
    <location>
        <begin position="337"/>
        <end position="346"/>
    </location>
</feature>
<evidence type="ECO:0000256" key="5">
    <source>
        <dbReference type="ARBA" id="ARBA00022617"/>
    </source>
</evidence>
<dbReference type="Proteomes" id="UP000654075">
    <property type="component" value="Unassembled WGS sequence"/>
</dbReference>
<dbReference type="InterPro" id="IPR009056">
    <property type="entry name" value="Cyt_c-like_dom"/>
</dbReference>
<dbReference type="EMBL" id="CAJNNV010003347">
    <property type="protein sequence ID" value="CAE8588841.1"/>
    <property type="molecule type" value="Genomic_DNA"/>
</dbReference>
<evidence type="ECO:0000256" key="11">
    <source>
        <dbReference type="ARBA" id="ARBA00031247"/>
    </source>
</evidence>
<evidence type="ECO:0000256" key="10">
    <source>
        <dbReference type="ARBA" id="ARBA00030448"/>
    </source>
</evidence>
<name>A0A813DRH7_POLGL</name>
<comment type="similarity">
    <text evidence="3">Belongs to the cytochrome c family. PetJ subfamily.</text>
</comment>
<dbReference type="PRINTS" id="PR00605">
    <property type="entry name" value="CYTCHROMECIC"/>
</dbReference>
<keyword evidence="7" id="KW-0249">Electron transport</keyword>
<reference evidence="16" key="1">
    <citation type="submission" date="2021-02" db="EMBL/GenBank/DDBJ databases">
        <authorList>
            <person name="Dougan E. K."/>
            <person name="Rhodes N."/>
            <person name="Thang M."/>
            <person name="Chan C."/>
        </authorList>
    </citation>
    <scope>NUCLEOTIDE SEQUENCE</scope>
</reference>
<feature type="region of interest" description="Disordered" evidence="14">
    <location>
        <begin position="322"/>
        <end position="400"/>
    </location>
</feature>
<keyword evidence="17" id="KW-1185">Reference proteome</keyword>
<keyword evidence="6 13" id="KW-0479">Metal-binding</keyword>
<keyword evidence="4" id="KW-0813">Transport</keyword>
<evidence type="ECO:0000256" key="7">
    <source>
        <dbReference type="ARBA" id="ARBA00022982"/>
    </source>
</evidence>
<evidence type="ECO:0000259" key="15">
    <source>
        <dbReference type="PROSITE" id="PS51007"/>
    </source>
</evidence>
<dbReference type="GO" id="GO:0005506">
    <property type="term" value="F:iron ion binding"/>
    <property type="evidence" value="ECO:0007669"/>
    <property type="project" value="InterPro"/>
</dbReference>
<gene>
    <name evidence="16" type="ORF">PGLA1383_LOCUS7624</name>
</gene>
<evidence type="ECO:0000256" key="12">
    <source>
        <dbReference type="ARBA" id="ARBA00033211"/>
    </source>
</evidence>
<dbReference type="SUPFAM" id="SSF46626">
    <property type="entry name" value="Cytochrome c"/>
    <property type="match status" value="1"/>
</dbReference>
<evidence type="ECO:0000256" key="8">
    <source>
        <dbReference type="ARBA" id="ARBA00023004"/>
    </source>
</evidence>
<evidence type="ECO:0000256" key="3">
    <source>
        <dbReference type="ARBA" id="ARBA00009650"/>
    </source>
</evidence>
<dbReference type="GO" id="GO:0009055">
    <property type="term" value="F:electron transfer activity"/>
    <property type="evidence" value="ECO:0007669"/>
    <property type="project" value="InterPro"/>
</dbReference>
<evidence type="ECO:0000256" key="1">
    <source>
        <dbReference type="ARBA" id="ARBA00002347"/>
    </source>
</evidence>
<sequence length="400" mass="43417">MAINHPPAAGGKTAWGVKEFESNPGDDPAEIRKLKALQGEFSNRESDRLNRLKEMVSPQYRGVGLDGVVRTSTGYSECPFHPLPAPALRVALWLSHPQFPPFLQKGSRVLRWPEVRTASVLAASAALYGASCFVAPSAPRSAPQVQGGFEAFAASAESAAEIPFSEANSSWSFSPLALGAALGLAAAVLTSSPALAADLENGESIFLGNCAACHAGGNNSVRAEKKIKKEELITYGKYDIGAITTQVTNGYGAMPAFGEKLGPDDIDDVANYVYNKDKDAVTIMEERRARKAAFDPMNVDKRGDVEAFKKRQLEAFAKMEEMKETKRVTSKAARIAARGEDWEAPPKTKLKKQKEKDKKKKEKEKKKKDKKDKKKKKKEKKKRKKSSSSSDGSSSSSSSS</sequence>
<comment type="caution">
    <text evidence="16">The sequence shown here is derived from an EMBL/GenBank/DDBJ whole genome shotgun (WGS) entry which is preliminary data.</text>
</comment>
<evidence type="ECO:0000256" key="4">
    <source>
        <dbReference type="ARBA" id="ARBA00022448"/>
    </source>
</evidence>
<keyword evidence="5 13" id="KW-0349">Heme</keyword>
<dbReference type="InterPro" id="IPR036909">
    <property type="entry name" value="Cyt_c-like_dom_sf"/>
</dbReference>
<evidence type="ECO:0000313" key="16">
    <source>
        <dbReference type="EMBL" id="CAE8588841.1"/>
    </source>
</evidence>
<dbReference type="InterPro" id="IPR023655">
    <property type="entry name" value="Cyt_C6"/>
</dbReference>
<dbReference type="GO" id="GO:0020037">
    <property type="term" value="F:heme binding"/>
    <property type="evidence" value="ECO:0007669"/>
    <property type="project" value="InterPro"/>
</dbReference>
<dbReference type="AlphaFoldDB" id="A0A813DRH7"/>
<dbReference type="OrthoDB" id="1930491at2759"/>
<evidence type="ECO:0000256" key="9">
    <source>
        <dbReference type="ARBA" id="ARBA00023078"/>
    </source>
</evidence>
<dbReference type="PROSITE" id="PS51007">
    <property type="entry name" value="CYTC"/>
    <property type="match status" value="1"/>
</dbReference>
<feature type="region of interest" description="Disordered" evidence="14">
    <location>
        <begin position="1"/>
        <end position="29"/>
    </location>
</feature>
<dbReference type="InterPro" id="IPR008168">
    <property type="entry name" value="Cyt_C_IC"/>
</dbReference>
<evidence type="ECO:0000256" key="14">
    <source>
        <dbReference type="SAM" id="MobiDB-lite"/>
    </source>
</evidence>
<dbReference type="PANTHER" id="PTHR34688:SF2">
    <property type="entry name" value="CYTOCHROME C6, CHLOROPLASTIC"/>
    <property type="match status" value="1"/>
</dbReference>
<accession>A0A813DRH7</accession>